<feature type="non-terminal residue" evidence="2">
    <location>
        <position position="75"/>
    </location>
</feature>
<sequence length="75" mass="8183">ASVQRNEQLARRPAGRQRNAGGPSAGNRQECSINRRRPRPQSVHYGLAGYAAVAGGPAARKHRRERLAISQARRG</sequence>
<accession>A0A699XIR6</accession>
<feature type="region of interest" description="Disordered" evidence="1">
    <location>
        <begin position="54"/>
        <end position="75"/>
    </location>
</feature>
<proteinExistence type="predicted"/>
<feature type="non-terminal residue" evidence="2">
    <location>
        <position position="1"/>
    </location>
</feature>
<dbReference type="EMBL" id="BKCJ011870993">
    <property type="protein sequence ID" value="GFD59912.1"/>
    <property type="molecule type" value="Genomic_DNA"/>
</dbReference>
<evidence type="ECO:0000256" key="1">
    <source>
        <dbReference type="SAM" id="MobiDB-lite"/>
    </source>
</evidence>
<gene>
    <name evidence="2" type="ORF">Tci_931881</name>
</gene>
<evidence type="ECO:0000313" key="2">
    <source>
        <dbReference type="EMBL" id="GFD59912.1"/>
    </source>
</evidence>
<name>A0A699XIR6_TANCI</name>
<dbReference type="AlphaFoldDB" id="A0A699XIR6"/>
<protein>
    <submittedName>
        <fullName evidence="2">Uncharacterized protein</fullName>
    </submittedName>
</protein>
<organism evidence="2">
    <name type="scientific">Tanacetum cinerariifolium</name>
    <name type="common">Dalmatian daisy</name>
    <name type="synonym">Chrysanthemum cinerariifolium</name>
    <dbReference type="NCBI Taxonomy" id="118510"/>
    <lineage>
        <taxon>Eukaryota</taxon>
        <taxon>Viridiplantae</taxon>
        <taxon>Streptophyta</taxon>
        <taxon>Embryophyta</taxon>
        <taxon>Tracheophyta</taxon>
        <taxon>Spermatophyta</taxon>
        <taxon>Magnoliopsida</taxon>
        <taxon>eudicotyledons</taxon>
        <taxon>Gunneridae</taxon>
        <taxon>Pentapetalae</taxon>
        <taxon>asterids</taxon>
        <taxon>campanulids</taxon>
        <taxon>Asterales</taxon>
        <taxon>Asteraceae</taxon>
        <taxon>Asteroideae</taxon>
        <taxon>Anthemideae</taxon>
        <taxon>Anthemidinae</taxon>
        <taxon>Tanacetum</taxon>
    </lineage>
</organism>
<reference evidence="2" key="1">
    <citation type="journal article" date="2019" name="Sci. Rep.">
        <title>Draft genome of Tanacetum cinerariifolium, the natural source of mosquito coil.</title>
        <authorList>
            <person name="Yamashiro T."/>
            <person name="Shiraishi A."/>
            <person name="Satake H."/>
            <person name="Nakayama K."/>
        </authorList>
    </citation>
    <scope>NUCLEOTIDE SEQUENCE</scope>
</reference>
<feature type="region of interest" description="Disordered" evidence="1">
    <location>
        <begin position="1"/>
        <end position="40"/>
    </location>
</feature>
<comment type="caution">
    <text evidence="2">The sequence shown here is derived from an EMBL/GenBank/DDBJ whole genome shotgun (WGS) entry which is preliminary data.</text>
</comment>